<evidence type="ECO:0000313" key="1">
    <source>
        <dbReference type="EMBL" id="GGZ72526.1"/>
    </source>
</evidence>
<comment type="caution">
    <text evidence="1">The sequence shown here is derived from an EMBL/GenBank/DDBJ whole genome shotgun (WGS) entry which is preliminary data.</text>
</comment>
<evidence type="ECO:0000313" key="2">
    <source>
        <dbReference type="Proteomes" id="UP000636004"/>
    </source>
</evidence>
<gene>
    <name evidence="1" type="ORF">GCM10007028_06940</name>
</gene>
<reference evidence="1" key="2">
    <citation type="submission" date="2020-09" db="EMBL/GenBank/DDBJ databases">
        <authorList>
            <person name="Sun Q."/>
            <person name="Kim S."/>
        </authorList>
    </citation>
    <scope>NUCLEOTIDE SEQUENCE</scope>
    <source>
        <strain evidence="1">KCTC 12710</strain>
    </source>
</reference>
<proteinExistence type="predicted"/>
<dbReference type="Proteomes" id="UP000636004">
    <property type="component" value="Unassembled WGS sequence"/>
</dbReference>
<keyword evidence="2" id="KW-1185">Reference proteome</keyword>
<sequence length="57" mass="6508">MFENFILSIDVIEALEIKYENNLDSQESYYKNYNNSGLSTHSFGWSFGICGGDESDD</sequence>
<dbReference type="RefSeq" id="WP_189359389.1">
    <property type="nucleotide sequence ID" value="NZ_BMWZ01000002.1"/>
</dbReference>
<dbReference type="EMBL" id="BMWZ01000002">
    <property type="protein sequence ID" value="GGZ72526.1"/>
    <property type="molecule type" value="Genomic_DNA"/>
</dbReference>
<protein>
    <submittedName>
        <fullName evidence="1">Uncharacterized protein</fullName>
    </submittedName>
</protein>
<accession>A0A918QY68</accession>
<reference evidence="1" key="1">
    <citation type="journal article" date="2014" name="Int. J. Syst. Evol. Microbiol.">
        <title>Complete genome sequence of Corynebacterium casei LMG S-19264T (=DSM 44701T), isolated from a smear-ripened cheese.</title>
        <authorList>
            <consortium name="US DOE Joint Genome Institute (JGI-PGF)"/>
            <person name="Walter F."/>
            <person name="Albersmeier A."/>
            <person name="Kalinowski J."/>
            <person name="Ruckert C."/>
        </authorList>
    </citation>
    <scope>NUCLEOTIDE SEQUENCE</scope>
    <source>
        <strain evidence="1">KCTC 12710</strain>
    </source>
</reference>
<organism evidence="1 2">
    <name type="scientific">Algibacter mikhailovii</name>
    <dbReference type="NCBI Taxonomy" id="425498"/>
    <lineage>
        <taxon>Bacteria</taxon>
        <taxon>Pseudomonadati</taxon>
        <taxon>Bacteroidota</taxon>
        <taxon>Flavobacteriia</taxon>
        <taxon>Flavobacteriales</taxon>
        <taxon>Flavobacteriaceae</taxon>
        <taxon>Algibacter</taxon>
    </lineage>
</organism>
<name>A0A918QY68_9FLAO</name>
<dbReference type="AlphaFoldDB" id="A0A918QY68"/>